<feature type="chain" id="PRO_5035437941" evidence="2">
    <location>
        <begin position="22"/>
        <end position="268"/>
    </location>
</feature>
<dbReference type="Proteomes" id="UP000838412">
    <property type="component" value="Chromosome 8"/>
</dbReference>
<dbReference type="OrthoDB" id="199024at2759"/>
<keyword evidence="5" id="KW-1185">Reference proteome</keyword>
<protein>
    <submittedName>
        <fullName evidence="4">MATN4 protein</fullName>
    </submittedName>
</protein>
<dbReference type="InterPro" id="IPR036465">
    <property type="entry name" value="vWFA_dom_sf"/>
</dbReference>
<dbReference type="PANTHER" id="PTHR24020">
    <property type="entry name" value="COLLAGEN ALPHA"/>
    <property type="match status" value="1"/>
</dbReference>
<feature type="compositionally biased region" description="Low complexity" evidence="1">
    <location>
        <begin position="24"/>
        <end position="36"/>
    </location>
</feature>
<keyword evidence="2" id="KW-0732">Signal</keyword>
<name>A0A8K0F1K0_BRALA</name>
<dbReference type="PRINTS" id="PR00453">
    <property type="entry name" value="VWFADOMAIN"/>
</dbReference>
<feature type="region of interest" description="Disordered" evidence="1">
    <location>
        <begin position="22"/>
        <end position="45"/>
    </location>
</feature>
<dbReference type="Gene3D" id="3.40.50.410">
    <property type="entry name" value="von Willebrand factor, type A domain"/>
    <property type="match status" value="1"/>
</dbReference>
<sequence length="268" mass="28135">MQGKLLLTTFVVLALSAGTLGQASSSESSSSSSSSEGEPDPRTDDCSIDVVLVLDDSSSITPRLFRAARMLMNAFIACFGDTDDVNGSRHNVNGTDQGTPDSNPVGVVLYNCEARTEISLGTYTASNHYLMYAIGGLRQQGGVTRTGPAIRYMKDTSTFRDGARRVAIVFTDGYIEGEPLDDHVAEANAARTAGITLYSVGLGDNVDRGVLEEIAGSPGNVFDDTDNPCDLAEQILQDCDPRGGASDNNSDSYSDDDSDDSGGDSGGD</sequence>
<dbReference type="SMART" id="SM00327">
    <property type="entry name" value="VWA"/>
    <property type="match status" value="1"/>
</dbReference>
<evidence type="ECO:0000256" key="2">
    <source>
        <dbReference type="SAM" id="SignalP"/>
    </source>
</evidence>
<dbReference type="AlphaFoldDB" id="A0A8K0F1K0"/>
<dbReference type="CDD" id="cd01450">
    <property type="entry name" value="vWFA_subfamily_ECM"/>
    <property type="match status" value="1"/>
</dbReference>
<dbReference type="InterPro" id="IPR002035">
    <property type="entry name" value="VWF_A"/>
</dbReference>
<feature type="compositionally biased region" description="Low complexity" evidence="1">
    <location>
        <begin position="243"/>
        <end position="252"/>
    </location>
</feature>
<gene>
    <name evidence="4" type="primary">MATN4</name>
    <name evidence="4" type="ORF">BLAG_LOCUS23336</name>
</gene>
<dbReference type="PANTHER" id="PTHR24020:SF87">
    <property type="entry name" value="COLLAGEN ALPHA-1(VI) CHAIN-LIKE"/>
    <property type="match status" value="1"/>
</dbReference>
<accession>A0A8K0F1K0</accession>
<feature type="region of interest" description="Disordered" evidence="1">
    <location>
        <begin position="237"/>
        <end position="268"/>
    </location>
</feature>
<feature type="compositionally biased region" description="Acidic residues" evidence="1">
    <location>
        <begin position="253"/>
        <end position="268"/>
    </location>
</feature>
<dbReference type="EMBL" id="OV696693">
    <property type="protein sequence ID" value="CAH1271252.1"/>
    <property type="molecule type" value="Genomic_DNA"/>
</dbReference>
<feature type="signal peptide" evidence="2">
    <location>
        <begin position="1"/>
        <end position="21"/>
    </location>
</feature>
<dbReference type="InterPro" id="IPR050525">
    <property type="entry name" value="ECM_Assembly_Org"/>
</dbReference>
<evidence type="ECO:0000256" key="1">
    <source>
        <dbReference type="SAM" id="MobiDB-lite"/>
    </source>
</evidence>
<dbReference type="Pfam" id="PF00092">
    <property type="entry name" value="VWA"/>
    <property type="match status" value="1"/>
</dbReference>
<dbReference type="SUPFAM" id="SSF53300">
    <property type="entry name" value="vWA-like"/>
    <property type="match status" value="1"/>
</dbReference>
<evidence type="ECO:0000313" key="4">
    <source>
        <dbReference type="EMBL" id="CAH1271252.1"/>
    </source>
</evidence>
<organism evidence="4 5">
    <name type="scientific">Branchiostoma lanceolatum</name>
    <name type="common">Common lancelet</name>
    <name type="synonym">Amphioxus lanceolatum</name>
    <dbReference type="NCBI Taxonomy" id="7740"/>
    <lineage>
        <taxon>Eukaryota</taxon>
        <taxon>Metazoa</taxon>
        <taxon>Chordata</taxon>
        <taxon>Cephalochordata</taxon>
        <taxon>Leptocardii</taxon>
        <taxon>Amphioxiformes</taxon>
        <taxon>Branchiostomatidae</taxon>
        <taxon>Branchiostoma</taxon>
    </lineage>
</organism>
<evidence type="ECO:0000313" key="5">
    <source>
        <dbReference type="Proteomes" id="UP000838412"/>
    </source>
</evidence>
<evidence type="ECO:0000259" key="3">
    <source>
        <dbReference type="PROSITE" id="PS50234"/>
    </source>
</evidence>
<reference evidence="4" key="1">
    <citation type="submission" date="2022-01" db="EMBL/GenBank/DDBJ databases">
        <authorList>
            <person name="Braso-Vives M."/>
        </authorList>
    </citation>
    <scope>NUCLEOTIDE SEQUENCE</scope>
</reference>
<feature type="domain" description="VWFA" evidence="3">
    <location>
        <begin position="49"/>
        <end position="239"/>
    </location>
</feature>
<dbReference type="PROSITE" id="PS50234">
    <property type="entry name" value="VWFA"/>
    <property type="match status" value="1"/>
</dbReference>
<proteinExistence type="predicted"/>